<sequence length="150" mass="16132">MSLYGLDVVEAHWPVDGPHTAERIESAAVALAELVRYLNHATMPQVGALAEAPHGAGVLGSLATAAHREVQLCRQLASWARRVAADPTVRHDRERGDAERSRQLAATSATEAAAELRLAVDIAEELGSYLDRARSRVDCLSHVRPGGDRP</sequence>
<organism evidence="2 3">
    <name type="scientific">Haloechinothrix salitolerans</name>
    <dbReference type="NCBI Taxonomy" id="926830"/>
    <lineage>
        <taxon>Bacteria</taxon>
        <taxon>Bacillati</taxon>
        <taxon>Actinomycetota</taxon>
        <taxon>Actinomycetes</taxon>
        <taxon>Pseudonocardiales</taxon>
        <taxon>Pseudonocardiaceae</taxon>
        <taxon>Haloechinothrix</taxon>
    </lineage>
</organism>
<dbReference type="RefSeq" id="WP_345398528.1">
    <property type="nucleotide sequence ID" value="NZ_BAABLA010000028.1"/>
</dbReference>
<evidence type="ECO:0000256" key="1">
    <source>
        <dbReference type="SAM" id="MobiDB-lite"/>
    </source>
</evidence>
<dbReference type="EMBL" id="JBHSXX010000001">
    <property type="protein sequence ID" value="MFC6868382.1"/>
    <property type="molecule type" value="Genomic_DNA"/>
</dbReference>
<name>A0ABW2C1G3_9PSEU</name>
<evidence type="ECO:0000313" key="3">
    <source>
        <dbReference type="Proteomes" id="UP001596337"/>
    </source>
</evidence>
<gene>
    <name evidence="2" type="ORF">ACFQGD_14655</name>
</gene>
<accession>A0ABW2C1G3</accession>
<feature type="region of interest" description="Disordered" evidence="1">
    <location>
        <begin position="85"/>
        <end position="107"/>
    </location>
</feature>
<feature type="compositionally biased region" description="Basic and acidic residues" evidence="1">
    <location>
        <begin position="88"/>
        <end position="102"/>
    </location>
</feature>
<protein>
    <submittedName>
        <fullName evidence="2">Uncharacterized protein</fullName>
    </submittedName>
</protein>
<dbReference type="Proteomes" id="UP001596337">
    <property type="component" value="Unassembled WGS sequence"/>
</dbReference>
<reference evidence="3" key="1">
    <citation type="journal article" date="2019" name="Int. J. Syst. Evol. Microbiol.">
        <title>The Global Catalogue of Microorganisms (GCM) 10K type strain sequencing project: providing services to taxonomists for standard genome sequencing and annotation.</title>
        <authorList>
            <consortium name="The Broad Institute Genomics Platform"/>
            <consortium name="The Broad Institute Genome Sequencing Center for Infectious Disease"/>
            <person name="Wu L."/>
            <person name="Ma J."/>
        </authorList>
    </citation>
    <scope>NUCLEOTIDE SEQUENCE [LARGE SCALE GENOMIC DNA]</scope>
    <source>
        <strain evidence="3">KCTC 32255</strain>
    </source>
</reference>
<evidence type="ECO:0000313" key="2">
    <source>
        <dbReference type="EMBL" id="MFC6868382.1"/>
    </source>
</evidence>
<proteinExistence type="predicted"/>
<keyword evidence="3" id="KW-1185">Reference proteome</keyword>
<comment type="caution">
    <text evidence="2">The sequence shown here is derived from an EMBL/GenBank/DDBJ whole genome shotgun (WGS) entry which is preliminary data.</text>
</comment>